<feature type="region of interest" description="Disordered" evidence="1">
    <location>
        <begin position="1"/>
        <end position="49"/>
    </location>
</feature>
<organism evidence="2 3">
    <name type="scientific">Magnetofaba australis IT-1</name>
    <dbReference type="NCBI Taxonomy" id="1434232"/>
    <lineage>
        <taxon>Bacteria</taxon>
        <taxon>Pseudomonadati</taxon>
        <taxon>Pseudomonadota</taxon>
        <taxon>Magnetococcia</taxon>
        <taxon>Magnetococcales</taxon>
        <taxon>Magnetococcaceae</taxon>
        <taxon>Magnetofaba</taxon>
    </lineage>
</organism>
<sequence>MAIHHGDRVLACGRGRRIEPIKQQQRSQEQKRRHAQAQKDASHQASTNSMMCALPSCMRKSKTHEGPGKSFPWRVEGRALVGAGQSPAGSRAKPWRGLGLSPNIFPLPRQF</sequence>
<dbReference type="Proteomes" id="UP000194003">
    <property type="component" value="Unassembled WGS sequence"/>
</dbReference>
<gene>
    <name evidence="2" type="ORF">MAIT1_05325</name>
</gene>
<name>A0A1Y2K1M1_9PROT</name>
<proteinExistence type="predicted"/>
<accession>A0A1Y2K1M1</accession>
<dbReference type="EMBL" id="LVJN01000020">
    <property type="protein sequence ID" value="OSM01577.1"/>
    <property type="molecule type" value="Genomic_DNA"/>
</dbReference>
<dbReference type="AlphaFoldDB" id="A0A1Y2K1M1"/>
<evidence type="ECO:0000313" key="2">
    <source>
        <dbReference type="EMBL" id="OSM01577.1"/>
    </source>
</evidence>
<evidence type="ECO:0000256" key="1">
    <source>
        <dbReference type="SAM" id="MobiDB-lite"/>
    </source>
</evidence>
<evidence type="ECO:0000313" key="3">
    <source>
        <dbReference type="Proteomes" id="UP000194003"/>
    </source>
</evidence>
<protein>
    <submittedName>
        <fullName evidence="2">Uncharacterized protein</fullName>
    </submittedName>
</protein>
<comment type="caution">
    <text evidence="2">The sequence shown here is derived from an EMBL/GenBank/DDBJ whole genome shotgun (WGS) entry which is preliminary data.</text>
</comment>
<reference evidence="2 3" key="1">
    <citation type="journal article" date="2016" name="BMC Genomics">
        <title>Combined genomic and structural analyses of a cultured magnetotactic bacterium reveals its niche adaptation to a dynamic environment.</title>
        <authorList>
            <person name="Araujo A.C."/>
            <person name="Morillo V."/>
            <person name="Cypriano J."/>
            <person name="Teixeira L.C."/>
            <person name="Leao P."/>
            <person name="Lyra S."/>
            <person name="Almeida L.G."/>
            <person name="Bazylinski D.A."/>
            <person name="Vasconcellos A.T."/>
            <person name="Abreu F."/>
            <person name="Lins U."/>
        </authorList>
    </citation>
    <scope>NUCLEOTIDE SEQUENCE [LARGE SCALE GENOMIC DNA]</scope>
    <source>
        <strain evidence="2 3">IT-1</strain>
    </source>
</reference>
<keyword evidence="3" id="KW-1185">Reference proteome</keyword>